<reference evidence="1 2" key="1">
    <citation type="submission" date="2017-09" db="EMBL/GenBank/DDBJ databases">
        <title>A multilocus sequence analysis scheme for characterization of bacteria in the genus Thioclava.</title>
        <authorList>
            <person name="Liu Y."/>
            <person name="Shao Z."/>
        </authorList>
    </citation>
    <scope>NUCLEOTIDE SEQUENCE [LARGE SCALE GENOMIC DNA]</scope>
    <source>
        <strain evidence="1 2">CAU 1312</strain>
    </source>
</reference>
<evidence type="ECO:0000313" key="2">
    <source>
        <dbReference type="Proteomes" id="UP000243507"/>
    </source>
</evidence>
<gene>
    <name evidence="1" type="ORF">CLN94_07180</name>
</gene>
<organism evidence="1 2">
    <name type="scientific">Pseudothioclava arenosa</name>
    <dbReference type="NCBI Taxonomy" id="1795308"/>
    <lineage>
        <taxon>Bacteria</taxon>
        <taxon>Pseudomonadati</taxon>
        <taxon>Pseudomonadota</taxon>
        <taxon>Alphaproteobacteria</taxon>
        <taxon>Rhodobacterales</taxon>
        <taxon>Paracoccaceae</taxon>
        <taxon>Pseudothioclava</taxon>
    </lineage>
</organism>
<dbReference type="Proteomes" id="UP000243507">
    <property type="component" value="Unassembled WGS sequence"/>
</dbReference>
<keyword evidence="2" id="KW-1185">Reference proteome</keyword>
<dbReference type="AlphaFoldDB" id="A0A2A4CRU3"/>
<accession>A0A2A4CRU3</accession>
<dbReference type="EMBL" id="NTJD01000004">
    <property type="protein sequence ID" value="PCD76869.1"/>
    <property type="molecule type" value="Genomic_DNA"/>
</dbReference>
<sequence length="187" mass="19805">MVFCGALGGPALAETSPFCGETGSDVWPAQAQAMVGAWTIRHMAGWVEMGGMVMPFPSDPAADEVFISVEGAEMVLDHPEAQQPMVMRRAEEPRWTGSDKARPAPGAKDPLLKPDDAALAVAGCDQLELPRVIGNSTATVDGAQMTFTMRLMLLDPNTLYGAFQADVVANGVPVVARRAVLLNRANP</sequence>
<evidence type="ECO:0008006" key="3">
    <source>
        <dbReference type="Google" id="ProtNLM"/>
    </source>
</evidence>
<protein>
    <recommendedName>
        <fullName evidence="3">Lipocalin-like domain-containing protein</fullName>
    </recommendedName>
</protein>
<comment type="caution">
    <text evidence="1">The sequence shown here is derived from an EMBL/GenBank/DDBJ whole genome shotgun (WGS) entry which is preliminary data.</text>
</comment>
<proteinExistence type="predicted"/>
<name>A0A2A4CRU3_9RHOB</name>
<evidence type="ECO:0000313" key="1">
    <source>
        <dbReference type="EMBL" id="PCD76869.1"/>
    </source>
</evidence>